<dbReference type="RefSeq" id="WP_246406222.1">
    <property type="nucleotide sequence ID" value="NZ_JACCFS010000001.1"/>
</dbReference>
<dbReference type="AlphaFoldDB" id="A0A7Z0ENS6"/>
<evidence type="ECO:0000313" key="1">
    <source>
        <dbReference type="EMBL" id="NYJ34971.1"/>
    </source>
</evidence>
<dbReference type="SUPFAM" id="SSF48452">
    <property type="entry name" value="TPR-like"/>
    <property type="match status" value="2"/>
</dbReference>
<accession>A0A7Z0ENS6</accession>
<dbReference type="PANTHER" id="PTHR46082">
    <property type="entry name" value="ATP/GTP-BINDING PROTEIN-RELATED"/>
    <property type="match status" value="1"/>
</dbReference>
<dbReference type="SUPFAM" id="SSF52540">
    <property type="entry name" value="P-loop containing nucleoside triphosphate hydrolases"/>
    <property type="match status" value="1"/>
</dbReference>
<dbReference type="Pfam" id="PF13424">
    <property type="entry name" value="TPR_12"/>
    <property type="match status" value="1"/>
</dbReference>
<reference evidence="1 2" key="1">
    <citation type="submission" date="2020-07" db="EMBL/GenBank/DDBJ databases">
        <title>Sequencing the genomes of 1000 actinobacteria strains.</title>
        <authorList>
            <person name="Klenk H.-P."/>
        </authorList>
    </citation>
    <scope>NUCLEOTIDE SEQUENCE [LARGE SCALE GENOMIC DNA]</scope>
    <source>
        <strain evidence="1 2">DSM 44442</strain>
    </source>
</reference>
<dbReference type="InterPro" id="IPR053137">
    <property type="entry name" value="NLR-like"/>
</dbReference>
<dbReference type="Pfam" id="PF13374">
    <property type="entry name" value="TPR_10"/>
    <property type="match status" value="1"/>
</dbReference>
<keyword evidence="2" id="KW-1185">Reference proteome</keyword>
<name>A0A7Z0ENS6_9ACTN</name>
<gene>
    <name evidence="1" type="ORF">HNR10_002852</name>
</gene>
<dbReference type="EMBL" id="JACCFS010000001">
    <property type="protein sequence ID" value="NYJ34971.1"/>
    <property type="molecule type" value="Genomic_DNA"/>
</dbReference>
<sequence>MTTHRASAHAPVLGGVPRLDSGFTGRETLLEQIHEGLGSHAGARFLVDGGSGVGKSQLAAAYVRRYAHHYDLVWWVTAVSEVEAHRSFLRLAEHIGLPVSFEHVPRTVQTVRRALAHDPGLGRWLLVFDDAADVEALAADYFPLGGQGRVLITTRSRRRIPRGLVGGRVVPRLDTAESLSLLRGVCPERLDPPGAGERLAEHLEHLPLALAQVGAFLRDSPLTTEEFLDRFTERHADLVSRMGAEDDHTAPLAAAWSIQVEELRNAEPEATGRVRRMALELIQISSFLAPGPLARTLFSRAGGLGHDPDQRRLLGDDHRLREVLSYLGEHHLVRYDEGAGTFHLHELFQAVTRNALPLAERLRYWELAQLILTRSDPGDPADPVHRDDYLALYAHLKSATAWSSRDPRVRDLVLNVIDFLTEAGNYDDAVRLVDQAVNAWRDDESRVLHARLRRNRIRRIHGEYETALAEARELYERQLRRSPDGEDPLEAHRAVALALSGLARFDEAERIFQHLLDRRRALHTESDPHTLDAAHDYGRVLQEQGRFSESLAVDERNAEARARLLGEDSVPALRTELSLGLNLLFLGRLEEARDRIGACMRRFAAISADDGPHALHGLLFLSVIHRRLGEYEAALEHSSRALDLYGRRHPPTVRQMLYCRVVHMVTLCYAGEQEQALAEAERLLRPLNERYPREHPFLATSRVSTAIVLRASRRHSEALRLDQEGLDHLRGVYGPGALSTLPAALNLATDLYALDRVEEARALDASVERTCREHLLDGHPIMLTARRNHLVSRRAAGADVQREWERLRADYTARFGPDHPSVTSLSSFARENCDMLSLVAL</sequence>
<comment type="caution">
    <text evidence="1">The sequence shown here is derived from an EMBL/GenBank/DDBJ whole genome shotgun (WGS) entry which is preliminary data.</text>
</comment>
<dbReference type="GO" id="GO:0043531">
    <property type="term" value="F:ADP binding"/>
    <property type="evidence" value="ECO:0007669"/>
    <property type="project" value="InterPro"/>
</dbReference>
<organism evidence="1 2">
    <name type="scientific">Nocardiopsis aegyptia</name>
    <dbReference type="NCBI Taxonomy" id="220378"/>
    <lineage>
        <taxon>Bacteria</taxon>
        <taxon>Bacillati</taxon>
        <taxon>Actinomycetota</taxon>
        <taxon>Actinomycetes</taxon>
        <taxon>Streptosporangiales</taxon>
        <taxon>Nocardiopsidaceae</taxon>
        <taxon>Nocardiopsis</taxon>
    </lineage>
</organism>
<dbReference type="Gene3D" id="3.40.50.300">
    <property type="entry name" value="P-loop containing nucleotide triphosphate hydrolases"/>
    <property type="match status" value="1"/>
</dbReference>
<dbReference type="Gene3D" id="1.25.40.10">
    <property type="entry name" value="Tetratricopeptide repeat domain"/>
    <property type="match status" value="2"/>
</dbReference>
<dbReference type="Proteomes" id="UP000572051">
    <property type="component" value="Unassembled WGS sequence"/>
</dbReference>
<dbReference type="PANTHER" id="PTHR46082:SF6">
    <property type="entry name" value="AAA+ ATPASE DOMAIN-CONTAINING PROTEIN-RELATED"/>
    <property type="match status" value="1"/>
</dbReference>
<protein>
    <submittedName>
        <fullName evidence="1">Tetratricopeptide (TPR) repeat protein</fullName>
    </submittedName>
</protein>
<dbReference type="NCBIfam" id="NF040586">
    <property type="entry name" value="FxSxx_TPR"/>
    <property type="match status" value="1"/>
</dbReference>
<dbReference type="InterPro" id="IPR011990">
    <property type="entry name" value="TPR-like_helical_dom_sf"/>
</dbReference>
<dbReference type="InterPro" id="IPR027417">
    <property type="entry name" value="P-loop_NTPase"/>
</dbReference>
<proteinExistence type="predicted"/>
<evidence type="ECO:0000313" key="2">
    <source>
        <dbReference type="Proteomes" id="UP000572051"/>
    </source>
</evidence>